<comment type="caution">
    <text evidence="1">The sequence shown here is derived from an EMBL/GenBank/DDBJ whole genome shotgun (WGS) entry which is preliminary data.</text>
</comment>
<reference evidence="1" key="2">
    <citation type="journal article" date="2022" name="Microbiol. Resour. Announc.">
        <title>Metagenome Sequencing to Explore Phylogenomics of Terrestrial Cyanobacteria.</title>
        <authorList>
            <person name="Ward R.D."/>
            <person name="Stajich J.E."/>
            <person name="Johansen J.R."/>
            <person name="Huntemann M."/>
            <person name="Clum A."/>
            <person name="Foster B."/>
            <person name="Foster B."/>
            <person name="Roux S."/>
            <person name="Palaniappan K."/>
            <person name="Varghese N."/>
            <person name="Mukherjee S."/>
            <person name="Reddy T.B.K."/>
            <person name="Daum C."/>
            <person name="Copeland A."/>
            <person name="Chen I.A."/>
            <person name="Ivanova N.N."/>
            <person name="Kyrpides N.C."/>
            <person name="Shapiro N."/>
            <person name="Eloe-Fadrosh E.A."/>
            <person name="Pietrasiak N."/>
        </authorList>
    </citation>
    <scope>NUCLEOTIDE SEQUENCE</scope>
    <source>
        <strain evidence="1">GSE-TBD4-15B</strain>
    </source>
</reference>
<gene>
    <name evidence="1" type="ORF">KME07_00890</name>
</gene>
<accession>A0A951P7E8</accession>
<dbReference type="InterPro" id="IPR019270">
    <property type="entry name" value="DUF2283"/>
</dbReference>
<sequence length="104" mass="11584">MYLCLDDTAIVESEEMSDGIVLDYKAEGKVFGIEMMYITILKLAKHSQCSPSKGFGLKTYCTWSGTAIADAVAARHSLKLSYRRFDVIAATGSSQQEFKQFLRT</sequence>
<name>A0A951P7E8_9CYAN</name>
<dbReference type="EMBL" id="JAHHHV010000003">
    <property type="protein sequence ID" value="MBW4463983.1"/>
    <property type="molecule type" value="Genomic_DNA"/>
</dbReference>
<reference evidence="1" key="1">
    <citation type="submission" date="2021-05" db="EMBL/GenBank/DDBJ databases">
        <authorList>
            <person name="Pietrasiak N."/>
            <person name="Ward R."/>
            <person name="Stajich J.E."/>
            <person name="Kurbessoian T."/>
        </authorList>
    </citation>
    <scope>NUCLEOTIDE SEQUENCE</scope>
    <source>
        <strain evidence="1">GSE-TBD4-15B</strain>
    </source>
</reference>
<protein>
    <submittedName>
        <fullName evidence="1">DUF2283 domain-containing protein</fullName>
    </submittedName>
</protein>
<evidence type="ECO:0000313" key="2">
    <source>
        <dbReference type="Proteomes" id="UP000707356"/>
    </source>
</evidence>
<dbReference type="AlphaFoldDB" id="A0A951P7E8"/>
<proteinExistence type="predicted"/>
<evidence type="ECO:0000313" key="1">
    <source>
        <dbReference type="EMBL" id="MBW4463983.1"/>
    </source>
</evidence>
<dbReference type="Proteomes" id="UP000707356">
    <property type="component" value="Unassembled WGS sequence"/>
</dbReference>
<organism evidence="1 2">
    <name type="scientific">Pegethrix bostrychoides GSE-TBD4-15B</name>
    <dbReference type="NCBI Taxonomy" id="2839662"/>
    <lineage>
        <taxon>Bacteria</taxon>
        <taxon>Bacillati</taxon>
        <taxon>Cyanobacteriota</taxon>
        <taxon>Cyanophyceae</taxon>
        <taxon>Oculatellales</taxon>
        <taxon>Oculatellaceae</taxon>
        <taxon>Pegethrix</taxon>
    </lineage>
</organism>
<dbReference type="Pfam" id="PF10049">
    <property type="entry name" value="DUF2283"/>
    <property type="match status" value="1"/>
</dbReference>